<proteinExistence type="predicted"/>
<evidence type="ECO:0000313" key="1">
    <source>
        <dbReference type="EMBL" id="JAD48399.1"/>
    </source>
</evidence>
<protein>
    <submittedName>
        <fullName evidence="1">Uncharacterized protein</fullName>
    </submittedName>
</protein>
<reference evidence="1" key="2">
    <citation type="journal article" date="2015" name="Data Brief">
        <title>Shoot transcriptome of the giant reed, Arundo donax.</title>
        <authorList>
            <person name="Barrero R.A."/>
            <person name="Guerrero F.D."/>
            <person name="Moolhuijzen P."/>
            <person name="Goolsby J.A."/>
            <person name="Tidwell J."/>
            <person name="Bellgard S.E."/>
            <person name="Bellgard M.I."/>
        </authorList>
    </citation>
    <scope>NUCLEOTIDE SEQUENCE</scope>
    <source>
        <tissue evidence="1">Shoot tissue taken approximately 20 cm above the soil surface</tissue>
    </source>
</reference>
<dbReference type="EMBL" id="GBRH01249496">
    <property type="protein sequence ID" value="JAD48399.1"/>
    <property type="molecule type" value="Transcribed_RNA"/>
</dbReference>
<reference evidence="1" key="1">
    <citation type="submission" date="2014-09" db="EMBL/GenBank/DDBJ databases">
        <authorList>
            <person name="Magalhaes I.L.F."/>
            <person name="Oliveira U."/>
            <person name="Santos F.R."/>
            <person name="Vidigal T.H.D.A."/>
            <person name="Brescovit A.D."/>
            <person name="Santos A.J."/>
        </authorList>
    </citation>
    <scope>NUCLEOTIDE SEQUENCE</scope>
    <source>
        <tissue evidence="1">Shoot tissue taken approximately 20 cm above the soil surface</tissue>
    </source>
</reference>
<sequence>MFLERRVICLDHSTTEEKQPFCFYRGKPPNSQKGEQRVALFVS</sequence>
<name>A0A0A9A9N2_ARUDO</name>
<dbReference type="AlphaFoldDB" id="A0A0A9A9N2"/>
<accession>A0A0A9A9N2</accession>
<organism evidence="1">
    <name type="scientific">Arundo donax</name>
    <name type="common">Giant reed</name>
    <name type="synonym">Donax arundinaceus</name>
    <dbReference type="NCBI Taxonomy" id="35708"/>
    <lineage>
        <taxon>Eukaryota</taxon>
        <taxon>Viridiplantae</taxon>
        <taxon>Streptophyta</taxon>
        <taxon>Embryophyta</taxon>
        <taxon>Tracheophyta</taxon>
        <taxon>Spermatophyta</taxon>
        <taxon>Magnoliopsida</taxon>
        <taxon>Liliopsida</taxon>
        <taxon>Poales</taxon>
        <taxon>Poaceae</taxon>
        <taxon>PACMAD clade</taxon>
        <taxon>Arundinoideae</taxon>
        <taxon>Arundineae</taxon>
        <taxon>Arundo</taxon>
    </lineage>
</organism>